<name>A0A7D4TNB2_9SPHI</name>
<dbReference type="EMBL" id="CP054139">
    <property type="protein sequence ID" value="QKJ30793.1"/>
    <property type="molecule type" value="Genomic_DNA"/>
</dbReference>
<dbReference type="AlphaFoldDB" id="A0A7D4TNB2"/>
<proteinExistence type="predicted"/>
<sequence length="183" mass="19998">MKLGDFFPKEKINYPLLTLNDPAWAKLEGGYHGSVYDASVALKKLETANNATDADVIYQELWDGLHHQGDVGLASYYAVPHLIRIAQGNGIVDFNVLGLVSLIEIQRHQTNNPELPKALIADYNKAIADLAQLAAGILSKDWDLSTTSAALTAVAVAKGQYKLANAIQNLDSEDVIDEFLENY</sequence>
<organism evidence="1 2">
    <name type="scientific">Mucilaginibacter mali</name>
    <dbReference type="NCBI Taxonomy" id="2740462"/>
    <lineage>
        <taxon>Bacteria</taxon>
        <taxon>Pseudomonadati</taxon>
        <taxon>Bacteroidota</taxon>
        <taxon>Sphingobacteriia</taxon>
        <taxon>Sphingobacteriales</taxon>
        <taxon>Sphingobacteriaceae</taxon>
        <taxon>Mucilaginibacter</taxon>
    </lineage>
</organism>
<dbReference type="Proteomes" id="UP000505355">
    <property type="component" value="Chromosome"/>
</dbReference>
<dbReference type="KEGG" id="mmab:HQ865_13885"/>
<gene>
    <name evidence="1" type="ORF">HQ865_13885</name>
</gene>
<protein>
    <submittedName>
        <fullName evidence="1">Uncharacterized protein</fullName>
    </submittedName>
</protein>
<reference evidence="1 2" key="1">
    <citation type="submission" date="2020-05" db="EMBL/GenBank/DDBJ databases">
        <title>Mucilaginibacter mali sp. nov.</title>
        <authorList>
            <person name="Kim H.S."/>
            <person name="Lee K.C."/>
            <person name="Suh M.K."/>
            <person name="Kim J.-S."/>
            <person name="Han K.-I."/>
            <person name="Eom M.K."/>
            <person name="Shin Y.K."/>
            <person name="Lee J.-S."/>
        </authorList>
    </citation>
    <scope>NUCLEOTIDE SEQUENCE [LARGE SCALE GENOMIC DNA]</scope>
    <source>
        <strain evidence="1 2">G2-14</strain>
    </source>
</reference>
<dbReference type="RefSeq" id="WP_173415464.1">
    <property type="nucleotide sequence ID" value="NZ_CP054139.1"/>
</dbReference>
<accession>A0A7D4TNB2</accession>
<evidence type="ECO:0000313" key="1">
    <source>
        <dbReference type="EMBL" id="QKJ30793.1"/>
    </source>
</evidence>
<evidence type="ECO:0000313" key="2">
    <source>
        <dbReference type="Proteomes" id="UP000505355"/>
    </source>
</evidence>
<keyword evidence="2" id="KW-1185">Reference proteome</keyword>